<dbReference type="InterPro" id="IPR036396">
    <property type="entry name" value="Cyt_P450_sf"/>
</dbReference>
<dbReference type="PROSITE" id="PS00086">
    <property type="entry name" value="CYTOCHROME_P450"/>
    <property type="match status" value="1"/>
</dbReference>
<comment type="similarity">
    <text evidence="1 8">Belongs to the cytochrome P450 family.</text>
</comment>
<dbReference type="CDD" id="cd20620">
    <property type="entry name" value="CYP132-like"/>
    <property type="match status" value="1"/>
</dbReference>
<accession>A0A1H6F057</accession>
<dbReference type="Gene3D" id="1.10.630.10">
    <property type="entry name" value="Cytochrome P450"/>
    <property type="match status" value="1"/>
</dbReference>
<reference evidence="9 10" key="1">
    <citation type="submission" date="2016-10" db="EMBL/GenBank/DDBJ databases">
        <authorList>
            <person name="de Groot N.N."/>
        </authorList>
    </citation>
    <scope>NUCLEOTIDE SEQUENCE [LARGE SCALE GENOMIC DNA]</scope>
    <source>
        <strain evidence="9 10">CGMCC 4.7037</strain>
    </source>
</reference>
<gene>
    <name evidence="9" type="ORF">SAMN05444920_13823</name>
</gene>
<dbReference type="SUPFAM" id="SSF48264">
    <property type="entry name" value="Cytochrome P450"/>
    <property type="match status" value="1"/>
</dbReference>
<proteinExistence type="inferred from homology"/>
<comment type="cofactor">
    <cofactor evidence="7">
        <name>heme</name>
        <dbReference type="ChEBI" id="CHEBI:30413"/>
    </cofactor>
</comment>
<name>A0A1H6F057_9ACTN</name>
<organism evidence="9 10">
    <name type="scientific">Nonomuraea solani</name>
    <dbReference type="NCBI Taxonomy" id="1144553"/>
    <lineage>
        <taxon>Bacteria</taxon>
        <taxon>Bacillati</taxon>
        <taxon>Actinomycetota</taxon>
        <taxon>Actinomycetes</taxon>
        <taxon>Streptosporangiales</taxon>
        <taxon>Streptosporangiaceae</taxon>
        <taxon>Nonomuraea</taxon>
    </lineage>
</organism>
<keyword evidence="4 8" id="KW-0560">Oxidoreductase</keyword>
<dbReference type="EMBL" id="FNVT01000038">
    <property type="protein sequence ID" value="SEH03520.1"/>
    <property type="molecule type" value="Genomic_DNA"/>
</dbReference>
<keyword evidence="5 7" id="KW-0408">Iron</keyword>
<keyword evidence="2 7" id="KW-0349">Heme</keyword>
<dbReference type="RefSeq" id="WP_200824983.1">
    <property type="nucleotide sequence ID" value="NZ_FNVT01000038.1"/>
</dbReference>
<dbReference type="Pfam" id="PF00067">
    <property type="entry name" value="p450"/>
    <property type="match status" value="1"/>
</dbReference>
<evidence type="ECO:0000313" key="9">
    <source>
        <dbReference type="EMBL" id="SEH03520.1"/>
    </source>
</evidence>
<dbReference type="GO" id="GO:0005506">
    <property type="term" value="F:iron ion binding"/>
    <property type="evidence" value="ECO:0007669"/>
    <property type="project" value="InterPro"/>
</dbReference>
<dbReference type="GO" id="GO:0004497">
    <property type="term" value="F:monooxygenase activity"/>
    <property type="evidence" value="ECO:0007669"/>
    <property type="project" value="UniProtKB-KW"/>
</dbReference>
<evidence type="ECO:0000256" key="2">
    <source>
        <dbReference type="ARBA" id="ARBA00022617"/>
    </source>
</evidence>
<dbReference type="AlphaFoldDB" id="A0A1H6F057"/>
<evidence type="ECO:0000256" key="1">
    <source>
        <dbReference type="ARBA" id="ARBA00010617"/>
    </source>
</evidence>
<dbReference type="GO" id="GO:0020037">
    <property type="term" value="F:heme binding"/>
    <property type="evidence" value="ECO:0007669"/>
    <property type="project" value="InterPro"/>
</dbReference>
<sequence>MRPEAYRAIPAMPGALPVLGHLHHFARDPLGFFTQMREQGDVVRWRLGPQRNVFISNPADIAATLLNVEKTFSRGDDHGYAFELFAGNGIIVTHGDFWRRQRKMMQPAMRPQRVAGYADTMVELTDHMLDGWRDGQRRDIRADMLGLTQKIAARTLFGADVTGDAAAVGQALDIASREIGAEFRGITMFLPPWLATPGRRRLKAAIAEVESVLYRIIDERRTTHPDGRPDDLLALLMDARDDEGRPMSDTQLRDETMSLYIAGHETTGNTLVWAYLLLSRHPEARERMAAEITDVVGDRLPVMDDHRSLPYTEAVVKETLRLYPPAWLLPVRATIDVEIAGHQIHTGTDVWMSQWATHRDPRWFTHPEEFRPERFLGEAARTIPKFAWFPFGGGPHVCLGSRFALVEAVLILATIAQRFHLHIDPALDLPPRPLLTLHPGRDVPARVVHTPAHLTPTRASR</sequence>
<dbReference type="PRINTS" id="PR00385">
    <property type="entry name" value="P450"/>
</dbReference>
<feature type="binding site" description="axial binding residue" evidence="7">
    <location>
        <position position="398"/>
    </location>
    <ligand>
        <name>heme</name>
        <dbReference type="ChEBI" id="CHEBI:30413"/>
    </ligand>
    <ligandPart>
        <name>Fe</name>
        <dbReference type="ChEBI" id="CHEBI:18248"/>
    </ligandPart>
</feature>
<dbReference type="PANTHER" id="PTHR24291:SF50">
    <property type="entry name" value="BIFUNCTIONAL ALBAFLAVENONE MONOOXYGENASE_TERPENE SYNTHASE"/>
    <property type="match status" value="1"/>
</dbReference>
<evidence type="ECO:0000256" key="8">
    <source>
        <dbReference type="RuleBase" id="RU000461"/>
    </source>
</evidence>
<evidence type="ECO:0000256" key="4">
    <source>
        <dbReference type="ARBA" id="ARBA00023002"/>
    </source>
</evidence>
<keyword evidence="10" id="KW-1185">Reference proteome</keyword>
<evidence type="ECO:0000256" key="6">
    <source>
        <dbReference type="ARBA" id="ARBA00023033"/>
    </source>
</evidence>
<evidence type="ECO:0000256" key="5">
    <source>
        <dbReference type="ARBA" id="ARBA00023004"/>
    </source>
</evidence>
<dbReference type="InterPro" id="IPR002401">
    <property type="entry name" value="Cyt_P450_E_grp-I"/>
</dbReference>
<keyword evidence="6 8" id="KW-0503">Monooxygenase</keyword>
<keyword evidence="3 7" id="KW-0479">Metal-binding</keyword>
<dbReference type="InterPro" id="IPR050196">
    <property type="entry name" value="Cytochrome_P450_Monoox"/>
</dbReference>
<dbReference type="Proteomes" id="UP000236732">
    <property type="component" value="Unassembled WGS sequence"/>
</dbReference>
<evidence type="ECO:0000313" key="10">
    <source>
        <dbReference type="Proteomes" id="UP000236732"/>
    </source>
</evidence>
<evidence type="ECO:0000256" key="7">
    <source>
        <dbReference type="PIRSR" id="PIRSR602401-1"/>
    </source>
</evidence>
<dbReference type="InterPro" id="IPR001128">
    <property type="entry name" value="Cyt_P450"/>
</dbReference>
<evidence type="ECO:0000256" key="3">
    <source>
        <dbReference type="ARBA" id="ARBA00022723"/>
    </source>
</evidence>
<protein>
    <submittedName>
        <fullName evidence="9">Cytochrome P450</fullName>
    </submittedName>
</protein>
<dbReference type="PRINTS" id="PR00463">
    <property type="entry name" value="EP450I"/>
</dbReference>
<dbReference type="InterPro" id="IPR017972">
    <property type="entry name" value="Cyt_P450_CS"/>
</dbReference>
<dbReference type="PANTHER" id="PTHR24291">
    <property type="entry name" value="CYTOCHROME P450 FAMILY 4"/>
    <property type="match status" value="1"/>
</dbReference>
<dbReference type="GO" id="GO:0016705">
    <property type="term" value="F:oxidoreductase activity, acting on paired donors, with incorporation or reduction of molecular oxygen"/>
    <property type="evidence" value="ECO:0007669"/>
    <property type="project" value="InterPro"/>
</dbReference>